<dbReference type="Pfam" id="PF04104">
    <property type="entry name" value="DNA_primase_lrg"/>
    <property type="match status" value="1"/>
</dbReference>
<evidence type="ECO:0000313" key="10">
    <source>
        <dbReference type="Proteomes" id="UP000250179"/>
    </source>
</evidence>
<comment type="subunit">
    <text evidence="7">Heterodimer of a small subunit (PriS) and a large subunit (PriL).</text>
</comment>
<dbReference type="SUPFAM" id="SSF140914">
    <property type="entry name" value="PriB N-terminal domain-like"/>
    <property type="match status" value="1"/>
</dbReference>
<dbReference type="GO" id="GO:0003899">
    <property type="term" value="F:DNA-directed RNA polymerase activity"/>
    <property type="evidence" value="ECO:0007669"/>
    <property type="project" value="InterPro"/>
</dbReference>
<comment type="similarity">
    <text evidence="7">Belongs to the eukaryotic-type primase large subunit family.</text>
</comment>
<evidence type="ECO:0000256" key="1">
    <source>
        <dbReference type="ARBA" id="ARBA00022485"/>
    </source>
</evidence>
<feature type="binding site" evidence="7">
    <location>
        <position position="241"/>
    </location>
    <ligand>
        <name>[4Fe-4S] cluster</name>
        <dbReference type="ChEBI" id="CHEBI:49883"/>
    </ligand>
</feature>
<feature type="binding site" evidence="7">
    <location>
        <position position="367"/>
    </location>
    <ligand>
        <name>[4Fe-4S] cluster</name>
        <dbReference type="ChEBI" id="CHEBI:49883"/>
    </ligand>
</feature>
<dbReference type="GeneID" id="33320821"/>
<dbReference type="KEGG" id="tprf:A3L09_10355"/>
<comment type="cofactor">
    <cofactor evidence="7">
        <name>[4Fe-4S] cluster</name>
        <dbReference type="ChEBI" id="CHEBI:49883"/>
    </cofactor>
    <text evidence="7">Binds 1 [4Fe-4S] cluster.</text>
</comment>
<dbReference type="GO" id="GO:0006269">
    <property type="term" value="P:DNA replication, synthesis of primer"/>
    <property type="evidence" value="ECO:0007669"/>
    <property type="project" value="UniProtKB-UniRule"/>
</dbReference>
<evidence type="ECO:0000256" key="3">
    <source>
        <dbReference type="ARBA" id="ARBA00022705"/>
    </source>
</evidence>
<comment type="function">
    <text evidence="7">Regulatory subunit of DNA primase, an RNA polymerase that catalyzes the synthesis of short RNA molecules used as primers for DNA polymerase during DNA replication. Stabilizes and modulates the activity of the small subunit, increasing the rate of DNA synthesis, and conferring RNA synthesis capability. The DNA polymerase activity may enable DNA primase to also catalyze primer extension after primer synthesis. May also play a role in DNA repair.</text>
</comment>
<dbReference type="HAMAP" id="MF_00701">
    <property type="entry name" value="DNA_primase_lrg_arc"/>
    <property type="match status" value="1"/>
</dbReference>
<keyword evidence="10" id="KW-1185">Reference proteome</keyword>
<evidence type="ECO:0000256" key="6">
    <source>
        <dbReference type="ARBA" id="ARBA00023014"/>
    </source>
</evidence>
<keyword evidence="5 7" id="KW-0408">Iron</keyword>
<keyword evidence="4 7" id="KW-0479">Metal-binding</keyword>
<dbReference type="OrthoDB" id="46081at2157"/>
<feature type="binding site" evidence="7">
    <location>
        <position position="361"/>
    </location>
    <ligand>
        <name>[4Fe-4S] cluster</name>
        <dbReference type="ChEBI" id="CHEBI:49883"/>
    </ligand>
</feature>
<dbReference type="InterPro" id="IPR023642">
    <property type="entry name" value="DNA_primase_lsu_PriL"/>
</dbReference>
<dbReference type="Pfam" id="PF26466">
    <property type="entry name" value="DNA_primase_lrg_N"/>
    <property type="match status" value="1"/>
</dbReference>
<gene>
    <name evidence="7" type="primary">priL</name>
    <name evidence="9" type="ORF">A3L09_10355</name>
</gene>
<dbReference type="GO" id="GO:0046872">
    <property type="term" value="F:metal ion binding"/>
    <property type="evidence" value="ECO:0007669"/>
    <property type="project" value="UniProtKB-KW"/>
</dbReference>
<dbReference type="GO" id="GO:0051539">
    <property type="term" value="F:4 iron, 4 sulfur cluster binding"/>
    <property type="evidence" value="ECO:0007669"/>
    <property type="project" value="UniProtKB-UniRule"/>
</dbReference>
<proteinExistence type="inferred from homology"/>
<evidence type="ECO:0000259" key="8">
    <source>
        <dbReference type="Pfam" id="PF04104"/>
    </source>
</evidence>
<evidence type="ECO:0000256" key="2">
    <source>
        <dbReference type="ARBA" id="ARBA00022515"/>
    </source>
</evidence>
<sequence length="400" mass="47028">MLDPFGRKARETISEFGGIEDFLLKIPEYIDIEEALQRVSWKDEPPEDVLNMEDWKDLMTFYALLGALSISPYGFEMELVRDRNVEIYLRRIRDSQSLEELSLNVKRVDEKEIPERDRLILEKLGHMELGDEEREKLRIAYKMWLRHFLPLWDGNLKGIYIKNSWAYLRRDDVLSLWRKAFERNIERAVNLLYDLRDDLPGFYSELHERLSELAREQFKERIEAIGSVGAEPLRFDLFPPCVRRALSGVGSGLRNYAITVLLTSFLSYARICPNPPRRNVRIKDCVKDLSVIEREILPLIIEAGNRCSPPLFEDQPNEIKNIWYHLGFGFTEKPSIEDSGNTTWYFPPNCDKIRANAPELCRPDRFCRGIKNPLTYYLKRLYIERRKGEGKKEGKGEENE</sequence>
<organism evidence="9 10">
    <name type="scientific">Thermococcus profundus</name>
    <dbReference type="NCBI Taxonomy" id="49899"/>
    <lineage>
        <taxon>Archaea</taxon>
        <taxon>Methanobacteriati</taxon>
        <taxon>Methanobacteriota</taxon>
        <taxon>Thermococci</taxon>
        <taxon>Thermococcales</taxon>
        <taxon>Thermococcaceae</taxon>
        <taxon>Thermococcus</taxon>
    </lineage>
</organism>
<dbReference type="AlphaFoldDB" id="A0A2Z2MAK8"/>
<dbReference type="NCBIfam" id="NF003051">
    <property type="entry name" value="PRK03968.1"/>
    <property type="match status" value="1"/>
</dbReference>
<dbReference type="Gene3D" id="3.30.200.260">
    <property type="match status" value="1"/>
</dbReference>
<accession>A0A2Z2MAK8</accession>
<keyword evidence="3 7" id="KW-0235">DNA replication</keyword>
<evidence type="ECO:0000256" key="7">
    <source>
        <dbReference type="HAMAP-Rule" id="MF_00701"/>
    </source>
</evidence>
<keyword evidence="2 7" id="KW-0639">Primosome</keyword>
<dbReference type="InterPro" id="IPR058560">
    <property type="entry name" value="DNA_primase_C"/>
</dbReference>
<evidence type="ECO:0000256" key="4">
    <source>
        <dbReference type="ARBA" id="ARBA00022723"/>
    </source>
</evidence>
<dbReference type="RefSeq" id="WP_088858888.1">
    <property type="nucleotide sequence ID" value="NZ_CP014862.1"/>
</dbReference>
<name>A0A2Z2MAK8_THEPR</name>
<evidence type="ECO:0000256" key="5">
    <source>
        <dbReference type="ARBA" id="ARBA00023004"/>
    </source>
</evidence>
<evidence type="ECO:0000313" key="9">
    <source>
        <dbReference type="EMBL" id="ASJ03630.1"/>
    </source>
</evidence>
<dbReference type="Gene3D" id="1.20.930.50">
    <property type="match status" value="1"/>
</dbReference>
<dbReference type="CDD" id="cd06560">
    <property type="entry name" value="PriL"/>
    <property type="match status" value="1"/>
</dbReference>
<reference evidence="9 10" key="1">
    <citation type="submission" date="2016-03" db="EMBL/GenBank/DDBJ databases">
        <title>Complete genome sequence of Thermococcus profundus strain DT5432.</title>
        <authorList>
            <person name="Oger P.M."/>
        </authorList>
    </citation>
    <scope>NUCLEOTIDE SEQUENCE [LARGE SCALE GENOMIC DNA]</scope>
    <source>
        <strain evidence="9 10">DT 5432</strain>
    </source>
</reference>
<feature type="domain" description="DNA primase large subunit C-terminal" evidence="8">
    <location>
        <begin position="233"/>
        <end position="359"/>
    </location>
</feature>
<dbReference type="Proteomes" id="UP000250179">
    <property type="component" value="Chromosome"/>
</dbReference>
<keyword evidence="6 7" id="KW-0411">Iron-sulfur</keyword>
<protein>
    <recommendedName>
        <fullName evidence="7">DNA primase large subunit PriL</fullName>
    </recommendedName>
</protein>
<dbReference type="EMBL" id="CP014862">
    <property type="protein sequence ID" value="ASJ03630.1"/>
    <property type="molecule type" value="Genomic_DNA"/>
</dbReference>
<dbReference type="GO" id="GO:1990077">
    <property type="term" value="C:primosome complex"/>
    <property type="evidence" value="ECO:0007669"/>
    <property type="project" value="UniProtKB-KW"/>
</dbReference>
<feature type="binding site" evidence="7">
    <location>
        <position position="350"/>
    </location>
    <ligand>
        <name>[4Fe-4S] cluster</name>
        <dbReference type="ChEBI" id="CHEBI:49883"/>
    </ligand>
</feature>
<keyword evidence="1 7" id="KW-0004">4Fe-4S</keyword>